<dbReference type="RefSeq" id="WP_167392646.1">
    <property type="nucleotide sequence ID" value="NZ_PVTK01000002.1"/>
</dbReference>
<sequence length="49" mass="5464">MIKGLIICFAILFAQLAVLHIVDARLYSQDARPTANTLVPPPREEELES</sequence>
<dbReference type="Proteomes" id="UP000237647">
    <property type="component" value="Unassembled WGS sequence"/>
</dbReference>
<dbReference type="EMBL" id="PVTK01000002">
    <property type="protein sequence ID" value="PRY65582.1"/>
    <property type="molecule type" value="Genomic_DNA"/>
</dbReference>
<gene>
    <name evidence="1" type="ORF">B0H98_102106</name>
</gene>
<organism evidence="1 2">
    <name type="scientific">Vreelandella songnenensis</name>
    <dbReference type="NCBI Taxonomy" id="1176243"/>
    <lineage>
        <taxon>Bacteria</taxon>
        <taxon>Pseudomonadati</taxon>
        <taxon>Pseudomonadota</taxon>
        <taxon>Gammaproteobacteria</taxon>
        <taxon>Oceanospirillales</taxon>
        <taxon>Halomonadaceae</taxon>
        <taxon>Vreelandella</taxon>
    </lineage>
</organism>
<accession>A0A2T0V5X2</accession>
<reference evidence="1 2" key="1">
    <citation type="submission" date="2018-03" db="EMBL/GenBank/DDBJ databases">
        <title>Genomic Encyclopedia of Type Strains, Phase III (KMG-III): the genomes of soil and plant-associated and newly described type strains.</title>
        <authorList>
            <person name="Whitman W."/>
        </authorList>
    </citation>
    <scope>NUCLEOTIDE SEQUENCE [LARGE SCALE GENOMIC DNA]</scope>
    <source>
        <strain evidence="1 2">CGMCC 1.12152</strain>
    </source>
</reference>
<evidence type="ECO:0000313" key="1">
    <source>
        <dbReference type="EMBL" id="PRY65582.1"/>
    </source>
</evidence>
<dbReference type="AlphaFoldDB" id="A0A2T0V5X2"/>
<name>A0A2T0V5X2_9GAMM</name>
<keyword evidence="2" id="KW-1185">Reference proteome</keyword>
<comment type="caution">
    <text evidence="1">The sequence shown here is derived from an EMBL/GenBank/DDBJ whole genome shotgun (WGS) entry which is preliminary data.</text>
</comment>
<protein>
    <submittedName>
        <fullName evidence="1">Uncharacterized protein</fullName>
    </submittedName>
</protein>
<proteinExistence type="predicted"/>
<evidence type="ECO:0000313" key="2">
    <source>
        <dbReference type="Proteomes" id="UP000237647"/>
    </source>
</evidence>